<protein>
    <recommendedName>
        <fullName evidence="1">BTB domain-containing protein</fullName>
    </recommendedName>
</protein>
<dbReference type="InterPro" id="IPR011333">
    <property type="entry name" value="SKP1/BTB/POZ_sf"/>
</dbReference>
<name>A0A8X6PKP9_NEPPI</name>
<dbReference type="AlphaFoldDB" id="A0A8X6PKP9"/>
<evidence type="ECO:0000313" key="3">
    <source>
        <dbReference type="Proteomes" id="UP000887013"/>
    </source>
</evidence>
<dbReference type="Proteomes" id="UP000887013">
    <property type="component" value="Unassembled WGS sequence"/>
</dbReference>
<comment type="caution">
    <text evidence="2">The sequence shown here is derived from an EMBL/GenBank/DDBJ whole genome shotgun (WGS) entry which is preliminary data.</text>
</comment>
<reference evidence="2" key="1">
    <citation type="submission" date="2020-08" db="EMBL/GenBank/DDBJ databases">
        <title>Multicomponent nature underlies the extraordinary mechanical properties of spider dragline silk.</title>
        <authorList>
            <person name="Kono N."/>
            <person name="Nakamura H."/>
            <person name="Mori M."/>
            <person name="Yoshida Y."/>
            <person name="Ohtoshi R."/>
            <person name="Malay A.D."/>
            <person name="Moran D.A.P."/>
            <person name="Tomita M."/>
            <person name="Numata K."/>
            <person name="Arakawa K."/>
        </authorList>
    </citation>
    <scope>NUCLEOTIDE SEQUENCE</scope>
</reference>
<dbReference type="PROSITE" id="PS50097">
    <property type="entry name" value="BTB"/>
    <property type="match status" value="1"/>
</dbReference>
<dbReference type="PANTHER" id="PTHR24413">
    <property type="entry name" value="SPECKLE-TYPE POZ PROTEIN"/>
    <property type="match status" value="1"/>
</dbReference>
<evidence type="ECO:0000313" key="2">
    <source>
        <dbReference type="EMBL" id="GFT72550.1"/>
    </source>
</evidence>
<feature type="domain" description="BTB" evidence="1">
    <location>
        <begin position="39"/>
        <end position="104"/>
    </location>
</feature>
<keyword evidence="3" id="KW-1185">Reference proteome</keyword>
<accession>A0A8X6PKP9</accession>
<evidence type="ECO:0000259" key="1">
    <source>
        <dbReference type="PROSITE" id="PS50097"/>
    </source>
</evidence>
<dbReference type="OrthoDB" id="6435271at2759"/>
<dbReference type="SUPFAM" id="SSF54695">
    <property type="entry name" value="POZ domain"/>
    <property type="match status" value="1"/>
</dbReference>
<dbReference type="Gene3D" id="3.30.710.10">
    <property type="entry name" value="Potassium Channel Kv1.1, Chain A"/>
    <property type="match status" value="1"/>
</dbReference>
<dbReference type="EMBL" id="BMAW01116878">
    <property type="protein sequence ID" value="GFT72550.1"/>
    <property type="molecule type" value="Genomic_DNA"/>
</dbReference>
<dbReference type="SMART" id="SM00225">
    <property type="entry name" value="BTB"/>
    <property type="match status" value="1"/>
</dbReference>
<organism evidence="2 3">
    <name type="scientific">Nephila pilipes</name>
    <name type="common">Giant wood spider</name>
    <name type="synonym">Nephila maculata</name>
    <dbReference type="NCBI Taxonomy" id="299642"/>
    <lineage>
        <taxon>Eukaryota</taxon>
        <taxon>Metazoa</taxon>
        <taxon>Ecdysozoa</taxon>
        <taxon>Arthropoda</taxon>
        <taxon>Chelicerata</taxon>
        <taxon>Arachnida</taxon>
        <taxon>Araneae</taxon>
        <taxon>Araneomorphae</taxon>
        <taxon>Entelegynae</taxon>
        <taxon>Araneoidea</taxon>
        <taxon>Nephilidae</taxon>
        <taxon>Nephila</taxon>
    </lineage>
</organism>
<dbReference type="CDD" id="cd18186">
    <property type="entry name" value="BTB_POZ_ZBTB_KLHL-like"/>
    <property type="match status" value="1"/>
</dbReference>
<gene>
    <name evidence="2" type="ORF">NPIL_353321</name>
</gene>
<dbReference type="Pfam" id="PF00651">
    <property type="entry name" value="BTB"/>
    <property type="match status" value="1"/>
</dbReference>
<dbReference type="InterPro" id="IPR000210">
    <property type="entry name" value="BTB/POZ_dom"/>
</dbReference>
<proteinExistence type="predicted"/>
<sequence>MSLFADRHMNNLIYISDVDDLDECYGGEIENLVMEGESPDVKLKTDNVVISCHKTIVCTRSPVICELLGFLDDDGKDVAAIEVDGKTLKQMVDFMYDKQIEIKTYVAALNLLAAGHKYLNLDLKEKISEYLKTVIDLKNIYEIIVAAETYEDENLMRCTLQYISDCREEITNKKSGRTFA</sequence>